<gene>
    <name evidence="2" type="ORF">B296_00046800</name>
</gene>
<organism evidence="2 3">
    <name type="scientific">Ensete ventricosum</name>
    <name type="common">Abyssinian banana</name>
    <name type="synonym">Musa ensete</name>
    <dbReference type="NCBI Taxonomy" id="4639"/>
    <lineage>
        <taxon>Eukaryota</taxon>
        <taxon>Viridiplantae</taxon>
        <taxon>Streptophyta</taxon>
        <taxon>Embryophyta</taxon>
        <taxon>Tracheophyta</taxon>
        <taxon>Spermatophyta</taxon>
        <taxon>Magnoliopsida</taxon>
        <taxon>Liliopsida</taxon>
        <taxon>Zingiberales</taxon>
        <taxon>Musaceae</taxon>
        <taxon>Ensete</taxon>
    </lineage>
</organism>
<dbReference type="Proteomes" id="UP000287651">
    <property type="component" value="Unassembled WGS sequence"/>
</dbReference>
<accession>A0A426XI76</accession>
<reference evidence="2 3" key="1">
    <citation type="journal article" date="2014" name="Agronomy (Basel)">
        <title>A Draft Genome Sequence for Ensete ventricosum, the Drought-Tolerant Tree Against Hunger.</title>
        <authorList>
            <person name="Harrison J."/>
            <person name="Moore K.A."/>
            <person name="Paszkiewicz K."/>
            <person name="Jones T."/>
            <person name="Grant M."/>
            <person name="Ambacheew D."/>
            <person name="Muzemil S."/>
            <person name="Studholme D.J."/>
        </authorList>
    </citation>
    <scope>NUCLEOTIDE SEQUENCE [LARGE SCALE GENOMIC DNA]</scope>
</reference>
<feature type="compositionally biased region" description="Basic residues" evidence="1">
    <location>
        <begin position="130"/>
        <end position="140"/>
    </location>
</feature>
<dbReference type="AlphaFoldDB" id="A0A426XI76"/>
<comment type="caution">
    <text evidence="2">The sequence shown here is derived from an EMBL/GenBank/DDBJ whole genome shotgun (WGS) entry which is preliminary data.</text>
</comment>
<protein>
    <submittedName>
        <fullName evidence="2">Uncharacterized protein</fullName>
    </submittedName>
</protein>
<evidence type="ECO:0000313" key="2">
    <source>
        <dbReference type="EMBL" id="RRT39185.1"/>
    </source>
</evidence>
<feature type="region of interest" description="Disordered" evidence="1">
    <location>
        <begin position="121"/>
        <end position="140"/>
    </location>
</feature>
<name>A0A426XI76_ENSVE</name>
<dbReference type="EMBL" id="AMZH03020415">
    <property type="protein sequence ID" value="RRT39185.1"/>
    <property type="molecule type" value="Genomic_DNA"/>
</dbReference>
<evidence type="ECO:0000256" key="1">
    <source>
        <dbReference type="SAM" id="MobiDB-lite"/>
    </source>
</evidence>
<sequence length="208" mass="22302">MRSVFGGRLDAELELDQMGGNPGSSFGGRLLEWLSSGRVKVSRLGSVADSCKKVGSGARGFIVSVVVHSYLISILPLLLTMSSYLSTTPVILAMRHAPVGEGCRPYLCQVGYTTTDAPIPVPDRLPMSGRPRRRASCPRARGRGSQVNICHIILPPWKTFSRCPIRVLEMRSCAALLGYGDFGLVPSGGSGIDRTKRSSGDELAGLRI</sequence>
<proteinExistence type="predicted"/>
<evidence type="ECO:0000313" key="3">
    <source>
        <dbReference type="Proteomes" id="UP000287651"/>
    </source>
</evidence>